<dbReference type="InterPro" id="IPR003661">
    <property type="entry name" value="HisK_dim/P_dom"/>
</dbReference>
<dbReference type="EC" id="2.7.13.3" evidence="3"/>
<evidence type="ECO:0000256" key="11">
    <source>
        <dbReference type="ARBA" id="ARBA00022989"/>
    </source>
</evidence>
<keyword evidence="17" id="KW-1185">Reference proteome</keyword>
<dbReference type="SUPFAM" id="SSF47384">
    <property type="entry name" value="Homodimeric domain of signal transducing histidine kinase"/>
    <property type="match status" value="1"/>
</dbReference>
<dbReference type="EMBL" id="JANGAC010000005">
    <property type="protein sequence ID" value="MCQ4923153.1"/>
    <property type="molecule type" value="Genomic_DNA"/>
</dbReference>
<evidence type="ECO:0000256" key="10">
    <source>
        <dbReference type="ARBA" id="ARBA00022840"/>
    </source>
</evidence>
<dbReference type="SMART" id="SM00388">
    <property type="entry name" value="HisKA"/>
    <property type="match status" value="1"/>
</dbReference>
<evidence type="ECO:0000256" key="12">
    <source>
        <dbReference type="ARBA" id="ARBA00023012"/>
    </source>
</evidence>
<keyword evidence="4" id="KW-1003">Cell membrane</keyword>
<evidence type="ECO:0000313" key="17">
    <source>
        <dbReference type="Proteomes" id="UP001524478"/>
    </source>
</evidence>
<evidence type="ECO:0000256" key="8">
    <source>
        <dbReference type="ARBA" id="ARBA00022741"/>
    </source>
</evidence>
<dbReference type="PANTHER" id="PTHR45528:SF1">
    <property type="entry name" value="SENSOR HISTIDINE KINASE CPXA"/>
    <property type="match status" value="1"/>
</dbReference>
<accession>A0ABT1S9J6</accession>
<organism evidence="16 17">
    <name type="scientific">Tissierella carlieri</name>
    <dbReference type="NCBI Taxonomy" id="689904"/>
    <lineage>
        <taxon>Bacteria</taxon>
        <taxon>Bacillati</taxon>
        <taxon>Bacillota</taxon>
        <taxon>Tissierellia</taxon>
        <taxon>Tissierellales</taxon>
        <taxon>Tissierellaceae</taxon>
        <taxon>Tissierella</taxon>
    </lineage>
</organism>
<name>A0ABT1S9J6_9FIRM</name>
<evidence type="ECO:0000256" key="3">
    <source>
        <dbReference type="ARBA" id="ARBA00012438"/>
    </source>
</evidence>
<gene>
    <name evidence="16" type="ORF">NE686_08665</name>
</gene>
<comment type="subcellular location">
    <subcellularLocation>
        <location evidence="2">Cell membrane</location>
        <topology evidence="2">Multi-pass membrane protein</topology>
    </subcellularLocation>
</comment>
<reference evidence="16 17" key="1">
    <citation type="submission" date="2022-06" db="EMBL/GenBank/DDBJ databases">
        <title>Isolation of gut microbiota from human fecal samples.</title>
        <authorList>
            <person name="Pamer E.G."/>
            <person name="Barat B."/>
            <person name="Waligurski E."/>
            <person name="Medina S."/>
            <person name="Paddock L."/>
            <person name="Mostad J."/>
        </authorList>
    </citation>
    <scope>NUCLEOTIDE SEQUENCE [LARGE SCALE GENOMIC DNA]</scope>
    <source>
        <strain evidence="16 17">DFI.7.95</strain>
    </source>
</reference>
<dbReference type="InterPro" id="IPR004358">
    <property type="entry name" value="Sig_transdc_His_kin-like_C"/>
</dbReference>
<evidence type="ECO:0000256" key="2">
    <source>
        <dbReference type="ARBA" id="ARBA00004651"/>
    </source>
</evidence>
<keyword evidence="10" id="KW-0067">ATP-binding</keyword>
<keyword evidence="11 14" id="KW-1133">Transmembrane helix</keyword>
<keyword evidence="13 14" id="KW-0472">Membrane</keyword>
<evidence type="ECO:0000256" key="4">
    <source>
        <dbReference type="ARBA" id="ARBA00022475"/>
    </source>
</evidence>
<dbReference type="InterPro" id="IPR036097">
    <property type="entry name" value="HisK_dim/P_sf"/>
</dbReference>
<keyword evidence="5" id="KW-0597">Phosphoprotein</keyword>
<feature type="transmembrane region" description="Helical" evidence="14">
    <location>
        <begin position="6"/>
        <end position="23"/>
    </location>
</feature>
<evidence type="ECO:0000313" key="16">
    <source>
        <dbReference type="EMBL" id="MCQ4923153.1"/>
    </source>
</evidence>
<keyword evidence="9 16" id="KW-0418">Kinase</keyword>
<dbReference type="Gene3D" id="1.10.287.130">
    <property type="match status" value="1"/>
</dbReference>
<dbReference type="InterPro" id="IPR036890">
    <property type="entry name" value="HATPase_C_sf"/>
</dbReference>
<keyword evidence="7 14" id="KW-0812">Transmembrane</keyword>
<evidence type="ECO:0000259" key="15">
    <source>
        <dbReference type="PROSITE" id="PS50109"/>
    </source>
</evidence>
<keyword evidence="6" id="KW-0808">Transferase</keyword>
<dbReference type="SMART" id="SM00387">
    <property type="entry name" value="HATPase_c"/>
    <property type="match status" value="1"/>
</dbReference>
<dbReference type="SUPFAM" id="SSF55874">
    <property type="entry name" value="ATPase domain of HSP90 chaperone/DNA topoisomerase II/histidine kinase"/>
    <property type="match status" value="1"/>
</dbReference>
<comment type="catalytic activity">
    <reaction evidence="1">
        <text>ATP + protein L-histidine = ADP + protein N-phospho-L-histidine.</text>
        <dbReference type="EC" id="2.7.13.3"/>
    </reaction>
</comment>
<evidence type="ECO:0000256" key="9">
    <source>
        <dbReference type="ARBA" id="ARBA00022777"/>
    </source>
</evidence>
<evidence type="ECO:0000256" key="5">
    <source>
        <dbReference type="ARBA" id="ARBA00022553"/>
    </source>
</evidence>
<dbReference type="InterPro" id="IPR003594">
    <property type="entry name" value="HATPase_dom"/>
</dbReference>
<dbReference type="InterPro" id="IPR050398">
    <property type="entry name" value="HssS/ArlS-like"/>
</dbReference>
<evidence type="ECO:0000256" key="7">
    <source>
        <dbReference type="ARBA" id="ARBA00022692"/>
    </source>
</evidence>
<dbReference type="RefSeq" id="WP_256311193.1">
    <property type="nucleotide sequence ID" value="NZ_JANGAC010000005.1"/>
</dbReference>
<keyword evidence="12" id="KW-0902">Two-component regulatory system</keyword>
<dbReference type="PANTHER" id="PTHR45528">
    <property type="entry name" value="SENSOR HISTIDINE KINASE CPXA"/>
    <property type="match status" value="1"/>
</dbReference>
<proteinExistence type="predicted"/>
<protein>
    <recommendedName>
        <fullName evidence="3">histidine kinase</fullName>
        <ecNumber evidence="3">2.7.13.3</ecNumber>
    </recommendedName>
</protein>
<dbReference type="PRINTS" id="PR00344">
    <property type="entry name" value="BCTRLSENSOR"/>
</dbReference>
<dbReference type="Gene3D" id="3.30.565.10">
    <property type="entry name" value="Histidine kinase-like ATPase, C-terminal domain"/>
    <property type="match status" value="1"/>
</dbReference>
<dbReference type="PROSITE" id="PS50109">
    <property type="entry name" value="HIS_KIN"/>
    <property type="match status" value="1"/>
</dbReference>
<dbReference type="InterPro" id="IPR005467">
    <property type="entry name" value="His_kinase_dom"/>
</dbReference>
<evidence type="ECO:0000256" key="6">
    <source>
        <dbReference type="ARBA" id="ARBA00022679"/>
    </source>
</evidence>
<dbReference type="CDD" id="cd00082">
    <property type="entry name" value="HisKA"/>
    <property type="match status" value="1"/>
</dbReference>
<feature type="domain" description="Histidine kinase" evidence="15">
    <location>
        <begin position="86"/>
        <end position="294"/>
    </location>
</feature>
<sequence length="295" mass="34544">MKTFLTVVIVVLIMYILYIRKNIELITIRINEMLDLAIKGNFTEKSFDESELSKIESKFYRYLLDSQATEKNLFNQKKNIEVLISDISHQSKTPISNIMLYSQLLKENQSIEYVDEIVFQANKLSFLIQNLIKTSRLETGIIKLNSSLNSVNDLIKDIINSSLKNAEKKNIYIDFIEEDEHFAFFDFKWTEEAIYNIVDNGIKYGLEDRNIHIRIIEYTIFLRVDILNEGIGIKEEEINKIFQRFYRGENVRDKEGLGIGLYLSREIIEGQGGYIQVESSSKQTRFSVFLPRDKK</sequence>
<evidence type="ECO:0000256" key="13">
    <source>
        <dbReference type="ARBA" id="ARBA00023136"/>
    </source>
</evidence>
<dbReference type="GO" id="GO:0016301">
    <property type="term" value="F:kinase activity"/>
    <property type="evidence" value="ECO:0007669"/>
    <property type="project" value="UniProtKB-KW"/>
</dbReference>
<keyword evidence="8" id="KW-0547">Nucleotide-binding</keyword>
<comment type="caution">
    <text evidence="16">The sequence shown here is derived from an EMBL/GenBank/DDBJ whole genome shotgun (WGS) entry which is preliminary data.</text>
</comment>
<dbReference type="Proteomes" id="UP001524478">
    <property type="component" value="Unassembled WGS sequence"/>
</dbReference>
<dbReference type="Pfam" id="PF02518">
    <property type="entry name" value="HATPase_c"/>
    <property type="match status" value="1"/>
</dbReference>
<evidence type="ECO:0000256" key="14">
    <source>
        <dbReference type="SAM" id="Phobius"/>
    </source>
</evidence>
<dbReference type="Pfam" id="PF00512">
    <property type="entry name" value="HisKA"/>
    <property type="match status" value="1"/>
</dbReference>
<evidence type="ECO:0000256" key="1">
    <source>
        <dbReference type="ARBA" id="ARBA00000085"/>
    </source>
</evidence>